<accession>A0A5R9QIR2</accession>
<reference evidence="7 8" key="1">
    <citation type="journal article" date="2017" name="Eur. J. Clin. Microbiol. Infect. Dis.">
        <title>Uncommonly isolated clinical Pseudomonas: identification and phylogenetic assignation.</title>
        <authorList>
            <person name="Mulet M."/>
            <person name="Gomila M."/>
            <person name="Ramirez A."/>
            <person name="Cardew S."/>
            <person name="Moore E.R."/>
            <person name="Lalucat J."/>
            <person name="Garcia-Valdes E."/>
        </authorList>
    </citation>
    <scope>NUCLEOTIDE SEQUENCE [LARGE SCALE GENOMIC DNA]</scope>
    <source>
        <strain evidence="7 8">SD129</strain>
    </source>
</reference>
<protein>
    <submittedName>
        <fullName evidence="7">LysR family transcriptional regulator</fullName>
    </submittedName>
</protein>
<dbReference type="SUPFAM" id="SSF53850">
    <property type="entry name" value="Periplasmic binding protein-like II"/>
    <property type="match status" value="1"/>
</dbReference>
<feature type="compositionally biased region" description="Low complexity" evidence="5">
    <location>
        <begin position="302"/>
        <end position="315"/>
    </location>
</feature>
<dbReference type="Pfam" id="PF00126">
    <property type="entry name" value="HTH_1"/>
    <property type="match status" value="1"/>
</dbReference>
<dbReference type="FunFam" id="1.10.10.10:FF:000511">
    <property type="entry name" value="LysR family transcriptional regulator"/>
    <property type="match status" value="1"/>
</dbReference>
<dbReference type="InterPro" id="IPR000847">
    <property type="entry name" value="LysR_HTH_N"/>
</dbReference>
<evidence type="ECO:0000256" key="4">
    <source>
        <dbReference type="ARBA" id="ARBA00023163"/>
    </source>
</evidence>
<dbReference type="InterPro" id="IPR005119">
    <property type="entry name" value="LysR_subst-bd"/>
</dbReference>
<sequence>MNNAQPDIKLLRIFVAVVRQQGFAAAQQTLNLSTSAISTYMSQLETTLGFSLCHRGRGGFRLTAKGESFYQESLRLLAELESFERYAAALKGELSGTLSLGIIDSTVSDPALPLAAVLGAYSAENPGVHLRLSVMGPHELQLAVLENRLDVAIGAFYTRMSGLIYQPLYREQHWLYCSDRHPLFGERRIPADLITQQRMVGRGYWSQAELARHGFKDSAATVESMEAQLILVLSGAYIGYLPEHYAQTWADQGRLKVLLPATFGYQAPFTLLTRRGRSREPLVKTFRDLLMSPPAGETPATPVASAPALASNSAP</sequence>
<evidence type="ECO:0000313" key="7">
    <source>
        <dbReference type="EMBL" id="TLX64990.1"/>
    </source>
</evidence>
<proteinExistence type="inferred from homology"/>
<comment type="caution">
    <text evidence="7">The sequence shown here is derived from an EMBL/GenBank/DDBJ whole genome shotgun (WGS) entry which is preliminary data.</text>
</comment>
<feature type="domain" description="HTH lysR-type" evidence="6">
    <location>
        <begin position="6"/>
        <end position="63"/>
    </location>
</feature>
<dbReference type="InterPro" id="IPR036390">
    <property type="entry name" value="WH_DNA-bd_sf"/>
</dbReference>
<name>A0A5R9QIR2_9GAMM</name>
<dbReference type="CDD" id="cd05466">
    <property type="entry name" value="PBP2_LTTR_substrate"/>
    <property type="match status" value="1"/>
</dbReference>
<dbReference type="Gene3D" id="3.40.190.10">
    <property type="entry name" value="Periplasmic binding protein-like II"/>
    <property type="match status" value="2"/>
</dbReference>
<dbReference type="PANTHER" id="PTHR30126:SF98">
    <property type="entry name" value="HTH-TYPE TRANSCRIPTIONAL ACTIVATOR BAUR"/>
    <property type="match status" value="1"/>
</dbReference>
<dbReference type="Gene3D" id="1.10.10.10">
    <property type="entry name" value="Winged helix-like DNA-binding domain superfamily/Winged helix DNA-binding domain"/>
    <property type="match status" value="1"/>
</dbReference>
<dbReference type="EMBL" id="QLAG01000003">
    <property type="protein sequence ID" value="TLX64990.1"/>
    <property type="molecule type" value="Genomic_DNA"/>
</dbReference>
<dbReference type="RefSeq" id="WP_138406609.1">
    <property type="nucleotide sequence ID" value="NZ_QLAE01000002.1"/>
</dbReference>
<evidence type="ECO:0000259" key="6">
    <source>
        <dbReference type="PROSITE" id="PS50931"/>
    </source>
</evidence>
<dbReference type="Proteomes" id="UP000306753">
    <property type="component" value="Unassembled WGS sequence"/>
</dbReference>
<dbReference type="SUPFAM" id="SSF46785">
    <property type="entry name" value="Winged helix' DNA-binding domain"/>
    <property type="match status" value="1"/>
</dbReference>
<dbReference type="Pfam" id="PF03466">
    <property type="entry name" value="LysR_substrate"/>
    <property type="match status" value="1"/>
</dbReference>
<evidence type="ECO:0000256" key="5">
    <source>
        <dbReference type="SAM" id="MobiDB-lite"/>
    </source>
</evidence>
<keyword evidence="2" id="KW-0805">Transcription regulation</keyword>
<comment type="similarity">
    <text evidence="1">Belongs to the LysR transcriptional regulatory family.</text>
</comment>
<dbReference type="AlphaFoldDB" id="A0A5R9QIR2"/>
<evidence type="ECO:0000256" key="2">
    <source>
        <dbReference type="ARBA" id="ARBA00023015"/>
    </source>
</evidence>
<organism evidence="7 8">
    <name type="scientific">Stutzerimonas nosocomialis</name>
    <dbReference type="NCBI Taxonomy" id="1056496"/>
    <lineage>
        <taxon>Bacteria</taxon>
        <taxon>Pseudomonadati</taxon>
        <taxon>Pseudomonadota</taxon>
        <taxon>Gammaproteobacteria</taxon>
        <taxon>Pseudomonadales</taxon>
        <taxon>Pseudomonadaceae</taxon>
        <taxon>Stutzerimonas</taxon>
    </lineage>
</organism>
<keyword evidence="3" id="KW-0238">DNA-binding</keyword>
<dbReference type="OrthoDB" id="8587655at2"/>
<feature type="region of interest" description="Disordered" evidence="5">
    <location>
        <begin position="293"/>
        <end position="315"/>
    </location>
</feature>
<dbReference type="GO" id="GO:0003700">
    <property type="term" value="F:DNA-binding transcription factor activity"/>
    <property type="evidence" value="ECO:0007669"/>
    <property type="project" value="InterPro"/>
</dbReference>
<keyword evidence="4" id="KW-0804">Transcription</keyword>
<gene>
    <name evidence="7" type="ORF">DN820_03900</name>
</gene>
<dbReference type="PANTHER" id="PTHR30126">
    <property type="entry name" value="HTH-TYPE TRANSCRIPTIONAL REGULATOR"/>
    <property type="match status" value="1"/>
</dbReference>
<keyword evidence="8" id="KW-1185">Reference proteome</keyword>
<dbReference type="InterPro" id="IPR036388">
    <property type="entry name" value="WH-like_DNA-bd_sf"/>
</dbReference>
<evidence type="ECO:0000313" key="8">
    <source>
        <dbReference type="Proteomes" id="UP000306753"/>
    </source>
</evidence>
<dbReference type="GO" id="GO:0000976">
    <property type="term" value="F:transcription cis-regulatory region binding"/>
    <property type="evidence" value="ECO:0007669"/>
    <property type="project" value="TreeGrafter"/>
</dbReference>
<dbReference type="PROSITE" id="PS50931">
    <property type="entry name" value="HTH_LYSR"/>
    <property type="match status" value="1"/>
</dbReference>
<evidence type="ECO:0000256" key="3">
    <source>
        <dbReference type="ARBA" id="ARBA00023125"/>
    </source>
</evidence>
<evidence type="ECO:0000256" key="1">
    <source>
        <dbReference type="ARBA" id="ARBA00009437"/>
    </source>
</evidence>